<reference evidence="1 2" key="1">
    <citation type="submission" date="2019-10" db="EMBL/GenBank/DDBJ databases">
        <title>Assembly and Annotation for the nematode Trichostrongylus colubriformis.</title>
        <authorList>
            <person name="Martin J."/>
        </authorList>
    </citation>
    <scope>NUCLEOTIDE SEQUENCE [LARGE SCALE GENOMIC DNA]</scope>
    <source>
        <strain evidence="1">G859</strain>
        <tissue evidence="1">Whole worm</tissue>
    </source>
</reference>
<keyword evidence="2" id="KW-1185">Reference proteome</keyword>
<accession>A0AAN8II84</accession>
<feature type="non-terminal residue" evidence="1">
    <location>
        <position position="1"/>
    </location>
</feature>
<evidence type="ECO:0000313" key="1">
    <source>
        <dbReference type="EMBL" id="KAK5974521.1"/>
    </source>
</evidence>
<comment type="caution">
    <text evidence="1">The sequence shown here is derived from an EMBL/GenBank/DDBJ whole genome shotgun (WGS) entry which is preliminary data.</text>
</comment>
<evidence type="ECO:0000313" key="2">
    <source>
        <dbReference type="Proteomes" id="UP001331761"/>
    </source>
</evidence>
<gene>
    <name evidence="1" type="ORF">GCK32_003301</name>
</gene>
<sequence>YCCSFPNSISLFYIRRKMSELHIPPLS</sequence>
<proteinExistence type="predicted"/>
<name>A0AAN8II84_TRICO</name>
<organism evidence="1 2">
    <name type="scientific">Trichostrongylus colubriformis</name>
    <name type="common">Black scour worm</name>
    <dbReference type="NCBI Taxonomy" id="6319"/>
    <lineage>
        <taxon>Eukaryota</taxon>
        <taxon>Metazoa</taxon>
        <taxon>Ecdysozoa</taxon>
        <taxon>Nematoda</taxon>
        <taxon>Chromadorea</taxon>
        <taxon>Rhabditida</taxon>
        <taxon>Rhabditina</taxon>
        <taxon>Rhabditomorpha</taxon>
        <taxon>Strongyloidea</taxon>
        <taxon>Trichostrongylidae</taxon>
        <taxon>Trichostrongylus</taxon>
    </lineage>
</organism>
<protein>
    <submittedName>
        <fullName evidence="1">Uncharacterized protein</fullName>
    </submittedName>
</protein>
<dbReference type="AlphaFoldDB" id="A0AAN8II84"/>
<dbReference type="Proteomes" id="UP001331761">
    <property type="component" value="Unassembled WGS sequence"/>
</dbReference>
<dbReference type="EMBL" id="WIXE01014122">
    <property type="protein sequence ID" value="KAK5974521.1"/>
    <property type="molecule type" value="Genomic_DNA"/>
</dbReference>